<dbReference type="GO" id="GO:0000287">
    <property type="term" value="F:magnesium ion binding"/>
    <property type="evidence" value="ECO:0007669"/>
    <property type="project" value="UniProtKB-UniRule"/>
</dbReference>
<dbReference type="HAMAP" id="MF_00097">
    <property type="entry name" value="TMP_synthase"/>
    <property type="match status" value="1"/>
</dbReference>
<feature type="binding site" evidence="9">
    <location>
        <begin position="187"/>
        <end position="188"/>
    </location>
    <ligand>
        <name>2-[(2R,5Z)-2-carboxy-4-methylthiazol-5(2H)-ylidene]ethyl phosphate</name>
        <dbReference type="ChEBI" id="CHEBI:62899"/>
    </ligand>
</feature>
<feature type="binding site" evidence="9">
    <location>
        <begin position="40"/>
        <end position="44"/>
    </location>
    <ligand>
        <name>4-amino-2-methyl-5-(diphosphooxymethyl)pyrimidine</name>
        <dbReference type="ChEBI" id="CHEBI:57841"/>
    </ligand>
</feature>
<comment type="catalytic activity">
    <reaction evidence="8 9 10">
        <text>2-[(2R,5Z)-2-carboxy-4-methylthiazol-5(2H)-ylidene]ethyl phosphate + 4-amino-2-methyl-5-(diphosphooxymethyl)pyrimidine + 2 H(+) = thiamine phosphate + CO2 + diphosphate</text>
        <dbReference type="Rhea" id="RHEA:47844"/>
        <dbReference type="ChEBI" id="CHEBI:15378"/>
        <dbReference type="ChEBI" id="CHEBI:16526"/>
        <dbReference type="ChEBI" id="CHEBI:33019"/>
        <dbReference type="ChEBI" id="CHEBI:37575"/>
        <dbReference type="ChEBI" id="CHEBI:57841"/>
        <dbReference type="ChEBI" id="CHEBI:62899"/>
        <dbReference type="EC" id="2.5.1.3"/>
    </reaction>
</comment>
<dbReference type="NCBIfam" id="TIGR00693">
    <property type="entry name" value="thiE"/>
    <property type="match status" value="1"/>
</dbReference>
<dbReference type="InterPro" id="IPR034291">
    <property type="entry name" value="TMP_synthase"/>
</dbReference>
<organism evidence="13 14">
    <name type="scientific">Candidatus Gallimonas intestinigallinarum</name>
    <dbReference type="NCBI Taxonomy" id="2838604"/>
    <lineage>
        <taxon>Bacteria</taxon>
        <taxon>Bacillati</taxon>
        <taxon>Bacillota</taxon>
        <taxon>Clostridia</taxon>
        <taxon>Candidatus Gallimonas</taxon>
    </lineage>
</organism>
<evidence type="ECO:0000256" key="4">
    <source>
        <dbReference type="ARBA" id="ARBA00022842"/>
    </source>
</evidence>
<accession>A0A9D2DY57</accession>
<reference evidence="13" key="2">
    <citation type="submission" date="2021-04" db="EMBL/GenBank/DDBJ databases">
        <authorList>
            <person name="Gilroy R."/>
        </authorList>
    </citation>
    <scope>NUCLEOTIDE SEQUENCE</scope>
    <source>
        <strain evidence="13">CHK33-5263</strain>
    </source>
</reference>
<dbReference type="SUPFAM" id="SSF51391">
    <property type="entry name" value="Thiamin phosphate synthase"/>
    <property type="match status" value="1"/>
</dbReference>
<evidence type="ECO:0000259" key="12">
    <source>
        <dbReference type="Pfam" id="PF02581"/>
    </source>
</evidence>
<comment type="caution">
    <text evidence="13">The sequence shown here is derived from an EMBL/GenBank/DDBJ whole genome shotgun (WGS) entry which is preliminary data.</text>
</comment>
<evidence type="ECO:0000256" key="2">
    <source>
        <dbReference type="ARBA" id="ARBA00022679"/>
    </source>
</evidence>
<dbReference type="CDD" id="cd00564">
    <property type="entry name" value="TMP_TenI"/>
    <property type="match status" value="1"/>
</dbReference>
<protein>
    <recommendedName>
        <fullName evidence="9">Thiamine-phosphate synthase</fullName>
        <shortName evidence="9">TP synthase</shortName>
        <shortName evidence="9">TPS</shortName>
        <ecNumber evidence="9">2.5.1.3</ecNumber>
    </recommendedName>
    <alternativeName>
        <fullName evidence="9">Thiamine-phosphate pyrophosphorylase</fullName>
        <shortName evidence="9">TMP pyrophosphorylase</shortName>
        <shortName evidence="9">TMP-PPase</shortName>
    </alternativeName>
</protein>
<dbReference type="Pfam" id="PF02581">
    <property type="entry name" value="TMP-TENI"/>
    <property type="match status" value="1"/>
</dbReference>
<feature type="domain" description="Thiamine phosphate synthase/TenI" evidence="12">
    <location>
        <begin position="10"/>
        <end position="190"/>
    </location>
</feature>
<evidence type="ECO:0000256" key="7">
    <source>
        <dbReference type="ARBA" id="ARBA00047851"/>
    </source>
</evidence>
<dbReference type="Proteomes" id="UP000824044">
    <property type="component" value="Unassembled WGS sequence"/>
</dbReference>
<evidence type="ECO:0000256" key="6">
    <source>
        <dbReference type="ARBA" id="ARBA00047334"/>
    </source>
</evidence>
<evidence type="ECO:0000256" key="9">
    <source>
        <dbReference type="HAMAP-Rule" id="MF_00097"/>
    </source>
</evidence>
<reference evidence="13" key="1">
    <citation type="journal article" date="2021" name="PeerJ">
        <title>Extensive microbial diversity within the chicken gut microbiome revealed by metagenomics and culture.</title>
        <authorList>
            <person name="Gilroy R."/>
            <person name="Ravi A."/>
            <person name="Getino M."/>
            <person name="Pursley I."/>
            <person name="Horton D.L."/>
            <person name="Alikhan N.F."/>
            <person name="Baker D."/>
            <person name="Gharbi K."/>
            <person name="Hall N."/>
            <person name="Watson M."/>
            <person name="Adriaenssens E.M."/>
            <person name="Foster-Nyarko E."/>
            <person name="Jarju S."/>
            <person name="Secka A."/>
            <person name="Antonio M."/>
            <person name="Oren A."/>
            <person name="Chaudhuri R.R."/>
            <person name="La Ragione R."/>
            <person name="Hildebrand F."/>
            <person name="Pallen M.J."/>
        </authorList>
    </citation>
    <scope>NUCLEOTIDE SEQUENCE</scope>
    <source>
        <strain evidence="13">CHK33-5263</strain>
    </source>
</reference>
<feature type="binding site" evidence="9">
    <location>
        <position position="92"/>
    </location>
    <ligand>
        <name>Mg(2+)</name>
        <dbReference type="ChEBI" id="CHEBI:18420"/>
    </ligand>
</feature>
<keyword evidence="3 9" id="KW-0479">Metal-binding</keyword>
<keyword evidence="2 9" id="KW-0808">Transferase</keyword>
<dbReference type="GO" id="GO:0004789">
    <property type="term" value="F:thiamine-phosphate diphosphorylase activity"/>
    <property type="evidence" value="ECO:0007669"/>
    <property type="project" value="UniProtKB-UniRule"/>
</dbReference>
<dbReference type="AlphaFoldDB" id="A0A9D2DY57"/>
<evidence type="ECO:0000256" key="5">
    <source>
        <dbReference type="ARBA" id="ARBA00022977"/>
    </source>
</evidence>
<dbReference type="InterPro" id="IPR013785">
    <property type="entry name" value="Aldolase_TIM"/>
</dbReference>
<sequence length="215" mass="22955">MRFERDMLLLYAVTDRAWTGKQSLDEQVEEALQGGVTLVQLREKRLSKEQLIEEARRITALCHRYGVPLIVNDDYEAALAAGADGVHVGIEDTPVAAIRARAGKDFIIGATAKTVEQAQRAEREGADYLGVGAVFPSPTKQSAIRITNEQLREICASVTIPAVAIGGITQKNVASLRGGGMAGIAVVSAIFGADDILAAARSLKERAIEVTRGEA</sequence>
<evidence type="ECO:0000256" key="10">
    <source>
        <dbReference type="RuleBase" id="RU003826"/>
    </source>
</evidence>
<dbReference type="FunFam" id="3.20.20.70:FF:000096">
    <property type="entry name" value="Thiamine-phosphate synthase"/>
    <property type="match status" value="1"/>
</dbReference>
<proteinExistence type="inferred from homology"/>
<dbReference type="PANTHER" id="PTHR20857">
    <property type="entry name" value="THIAMINE-PHOSPHATE PYROPHOSPHORYLASE"/>
    <property type="match status" value="1"/>
</dbReference>
<dbReference type="GO" id="GO:0009228">
    <property type="term" value="P:thiamine biosynthetic process"/>
    <property type="evidence" value="ECO:0007669"/>
    <property type="project" value="UniProtKB-KW"/>
</dbReference>
<comment type="catalytic activity">
    <reaction evidence="6 9 10">
        <text>4-methyl-5-(2-phosphooxyethyl)-thiazole + 4-amino-2-methyl-5-(diphosphooxymethyl)pyrimidine + H(+) = thiamine phosphate + diphosphate</text>
        <dbReference type="Rhea" id="RHEA:22328"/>
        <dbReference type="ChEBI" id="CHEBI:15378"/>
        <dbReference type="ChEBI" id="CHEBI:33019"/>
        <dbReference type="ChEBI" id="CHEBI:37575"/>
        <dbReference type="ChEBI" id="CHEBI:57841"/>
        <dbReference type="ChEBI" id="CHEBI:58296"/>
        <dbReference type="EC" id="2.5.1.3"/>
    </reaction>
</comment>
<feature type="binding site" evidence="9">
    <location>
        <position position="111"/>
    </location>
    <ligand>
        <name>4-amino-2-methyl-5-(diphosphooxymethyl)pyrimidine</name>
        <dbReference type="ChEBI" id="CHEBI:57841"/>
    </ligand>
</feature>
<keyword evidence="4 9" id="KW-0460">Magnesium</keyword>
<dbReference type="InterPro" id="IPR022998">
    <property type="entry name" value="ThiamineP_synth_TenI"/>
</dbReference>
<dbReference type="GO" id="GO:0005737">
    <property type="term" value="C:cytoplasm"/>
    <property type="evidence" value="ECO:0007669"/>
    <property type="project" value="TreeGrafter"/>
</dbReference>
<comment type="cofactor">
    <cofactor evidence="9">
        <name>Mg(2+)</name>
        <dbReference type="ChEBI" id="CHEBI:18420"/>
    </cofactor>
    <text evidence="9">Binds 1 Mg(2+) ion per subunit.</text>
</comment>
<feature type="binding site" evidence="9">
    <location>
        <position position="167"/>
    </location>
    <ligand>
        <name>2-[(2R,5Z)-2-carboxy-4-methylthiazol-5(2H)-ylidene]ethyl phosphate</name>
        <dbReference type="ChEBI" id="CHEBI:62899"/>
    </ligand>
</feature>
<dbReference type="PANTHER" id="PTHR20857:SF15">
    <property type="entry name" value="THIAMINE-PHOSPHATE SYNTHASE"/>
    <property type="match status" value="1"/>
</dbReference>
<evidence type="ECO:0000256" key="11">
    <source>
        <dbReference type="RuleBase" id="RU004253"/>
    </source>
</evidence>
<name>A0A9D2DY57_9FIRM</name>
<feature type="binding site" evidence="9">
    <location>
        <position position="72"/>
    </location>
    <ligand>
        <name>4-amino-2-methyl-5-(diphosphooxymethyl)pyrimidine</name>
        <dbReference type="ChEBI" id="CHEBI:57841"/>
    </ligand>
</feature>
<feature type="binding site" evidence="9">
    <location>
        <position position="73"/>
    </location>
    <ligand>
        <name>Mg(2+)</name>
        <dbReference type="ChEBI" id="CHEBI:18420"/>
    </ligand>
</feature>
<evidence type="ECO:0000256" key="1">
    <source>
        <dbReference type="ARBA" id="ARBA00005165"/>
    </source>
</evidence>
<evidence type="ECO:0000313" key="14">
    <source>
        <dbReference type="Proteomes" id="UP000824044"/>
    </source>
</evidence>
<evidence type="ECO:0000256" key="3">
    <source>
        <dbReference type="ARBA" id="ARBA00022723"/>
    </source>
</evidence>
<comment type="pathway">
    <text evidence="1 9 11">Cofactor biosynthesis; thiamine diphosphate biosynthesis; thiamine phosphate from 4-amino-2-methyl-5-diphosphomethylpyrimidine and 4-methyl-5-(2-phosphoethyl)-thiazole: step 1/1.</text>
</comment>
<dbReference type="InterPro" id="IPR036206">
    <property type="entry name" value="ThiamineP_synth_sf"/>
</dbReference>
<evidence type="ECO:0000313" key="13">
    <source>
        <dbReference type="EMBL" id="HIZ25173.1"/>
    </source>
</evidence>
<feature type="binding site" evidence="9">
    <location>
        <position position="140"/>
    </location>
    <ligand>
        <name>4-amino-2-methyl-5-(diphosphooxymethyl)pyrimidine</name>
        <dbReference type="ChEBI" id="CHEBI:57841"/>
    </ligand>
</feature>
<comment type="catalytic activity">
    <reaction evidence="7 9 10">
        <text>2-(2-carboxy-4-methylthiazol-5-yl)ethyl phosphate + 4-amino-2-methyl-5-(diphosphooxymethyl)pyrimidine + 2 H(+) = thiamine phosphate + CO2 + diphosphate</text>
        <dbReference type="Rhea" id="RHEA:47848"/>
        <dbReference type="ChEBI" id="CHEBI:15378"/>
        <dbReference type="ChEBI" id="CHEBI:16526"/>
        <dbReference type="ChEBI" id="CHEBI:33019"/>
        <dbReference type="ChEBI" id="CHEBI:37575"/>
        <dbReference type="ChEBI" id="CHEBI:57841"/>
        <dbReference type="ChEBI" id="CHEBI:62890"/>
        <dbReference type="EC" id="2.5.1.3"/>
    </reaction>
</comment>
<dbReference type="Gene3D" id="3.20.20.70">
    <property type="entry name" value="Aldolase class I"/>
    <property type="match status" value="1"/>
</dbReference>
<dbReference type="GO" id="GO:0009229">
    <property type="term" value="P:thiamine diphosphate biosynthetic process"/>
    <property type="evidence" value="ECO:0007669"/>
    <property type="project" value="UniProtKB-UniRule"/>
</dbReference>
<dbReference type="EC" id="2.5.1.3" evidence="9"/>
<comment type="similarity">
    <text evidence="9 10">Belongs to the thiamine-phosphate synthase family.</text>
</comment>
<evidence type="ECO:0000256" key="8">
    <source>
        <dbReference type="ARBA" id="ARBA00047883"/>
    </source>
</evidence>
<feature type="binding site" evidence="9">
    <location>
        <begin position="137"/>
        <end position="139"/>
    </location>
    <ligand>
        <name>2-[(2R,5Z)-2-carboxy-4-methylthiazol-5(2H)-ylidene]ethyl phosphate</name>
        <dbReference type="ChEBI" id="CHEBI:62899"/>
    </ligand>
</feature>
<keyword evidence="5 9" id="KW-0784">Thiamine biosynthesis</keyword>
<dbReference type="EMBL" id="DXBS01000128">
    <property type="protein sequence ID" value="HIZ25173.1"/>
    <property type="molecule type" value="Genomic_DNA"/>
</dbReference>
<gene>
    <name evidence="9 13" type="primary">thiE</name>
    <name evidence="13" type="ORF">H9812_06875</name>
</gene>
<comment type="function">
    <text evidence="9">Condenses 4-methyl-5-(beta-hydroxyethyl)thiazole monophosphate (THZ-P) and 2-methyl-4-amino-5-hydroxymethyl pyrimidine pyrophosphate (HMP-PP) to form thiamine monophosphate (TMP).</text>
</comment>